<reference evidence="4 5" key="1">
    <citation type="submission" date="2019-08" db="EMBL/GenBank/DDBJ databases">
        <title>Draft genome sequences of two oriental melons (Cucumis melo L. var makuwa).</title>
        <authorList>
            <person name="Kwon S.-Y."/>
        </authorList>
    </citation>
    <scope>NUCLEOTIDE SEQUENCE [LARGE SCALE GENOMIC DNA]</scope>
    <source>
        <strain evidence="5">cv. Chang Bougi</strain>
        <strain evidence="4">cv. SW 3</strain>
        <tissue evidence="2">Leaf</tissue>
    </source>
</reference>
<accession>A0A5A7UD05</accession>
<dbReference type="Proteomes" id="UP000321947">
    <property type="component" value="Unassembled WGS sequence"/>
</dbReference>
<dbReference type="Proteomes" id="UP000321393">
    <property type="component" value="Unassembled WGS sequence"/>
</dbReference>
<dbReference type="AlphaFoldDB" id="A0A5A7UD05"/>
<feature type="compositionally biased region" description="Basic and acidic residues" evidence="1">
    <location>
        <begin position="7"/>
        <end position="32"/>
    </location>
</feature>
<evidence type="ECO:0000313" key="3">
    <source>
        <dbReference type="EMBL" id="TYK00832.1"/>
    </source>
</evidence>
<gene>
    <name evidence="3" type="ORF">E5676_scaffold1545G00340</name>
    <name evidence="2" type="ORF">E6C27_scaffold135G00340</name>
</gene>
<feature type="region of interest" description="Disordered" evidence="1">
    <location>
        <begin position="68"/>
        <end position="104"/>
    </location>
</feature>
<feature type="compositionally biased region" description="Low complexity" evidence="1">
    <location>
        <begin position="93"/>
        <end position="104"/>
    </location>
</feature>
<evidence type="ECO:0000313" key="4">
    <source>
        <dbReference type="Proteomes" id="UP000321393"/>
    </source>
</evidence>
<sequence length="254" mass="30258">MNSDPKSVNDKHKNNQDHNYDQPAKDSKMKQKIDDVYEDSFSLYPHYHVEEFNVENIGTFVQVDFEEGRERDDDYRGESSKRKRSSITNSSPELIDLNSDSSSNSEPVKLIEEIVKIYSDYIEHVFQMAKDRFNDEQRWNFDKNKCSDLAQVFSQKVQRLGIELKEMKKDPNQIKPCVLQITNQLEKMHERFDSSQNIRASSMRECRRDELILCINEIDEMRRELYGIICRIEEVKTLEMKNKTMEIRQRNLRI</sequence>
<dbReference type="EMBL" id="SSTE01009109">
    <property type="protein sequence ID" value="KAA0053662.1"/>
    <property type="molecule type" value="Genomic_DNA"/>
</dbReference>
<comment type="caution">
    <text evidence="2">The sequence shown here is derived from an EMBL/GenBank/DDBJ whole genome shotgun (WGS) entry which is preliminary data.</text>
</comment>
<proteinExistence type="predicted"/>
<dbReference type="EMBL" id="SSTD01016420">
    <property type="protein sequence ID" value="TYK00832.1"/>
    <property type="molecule type" value="Genomic_DNA"/>
</dbReference>
<evidence type="ECO:0000313" key="5">
    <source>
        <dbReference type="Proteomes" id="UP000321947"/>
    </source>
</evidence>
<protein>
    <submittedName>
        <fullName evidence="2">Uncharacterized protein</fullName>
    </submittedName>
</protein>
<evidence type="ECO:0000313" key="2">
    <source>
        <dbReference type="EMBL" id="KAA0053662.1"/>
    </source>
</evidence>
<organism evidence="2 4">
    <name type="scientific">Cucumis melo var. makuwa</name>
    <name type="common">Oriental melon</name>
    <dbReference type="NCBI Taxonomy" id="1194695"/>
    <lineage>
        <taxon>Eukaryota</taxon>
        <taxon>Viridiplantae</taxon>
        <taxon>Streptophyta</taxon>
        <taxon>Embryophyta</taxon>
        <taxon>Tracheophyta</taxon>
        <taxon>Spermatophyta</taxon>
        <taxon>Magnoliopsida</taxon>
        <taxon>eudicotyledons</taxon>
        <taxon>Gunneridae</taxon>
        <taxon>Pentapetalae</taxon>
        <taxon>rosids</taxon>
        <taxon>fabids</taxon>
        <taxon>Cucurbitales</taxon>
        <taxon>Cucurbitaceae</taxon>
        <taxon>Benincaseae</taxon>
        <taxon>Cucumis</taxon>
    </lineage>
</organism>
<evidence type="ECO:0000256" key="1">
    <source>
        <dbReference type="SAM" id="MobiDB-lite"/>
    </source>
</evidence>
<name>A0A5A7UD05_CUCMM</name>
<feature type="compositionally biased region" description="Basic and acidic residues" evidence="1">
    <location>
        <begin position="68"/>
        <end position="80"/>
    </location>
</feature>
<feature type="region of interest" description="Disordered" evidence="1">
    <location>
        <begin position="1"/>
        <end position="32"/>
    </location>
</feature>